<comment type="caution">
    <text evidence="2">The sequence shown here is derived from an EMBL/GenBank/DDBJ whole genome shotgun (WGS) entry which is preliminary data.</text>
</comment>
<dbReference type="RefSeq" id="WP_051777946.1">
    <property type="nucleotide sequence ID" value="NZ_BSRX01000055.1"/>
</dbReference>
<gene>
    <name evidence="2" type="ORF">Kpho01_66320</name>
</gene>
<dbReference type="OrthoDB" id="3873375at2"/>
<protein>
    <submittedName>
        <fullName evidence="2">Uncharacterized protein</fullName>
    </submittedName>
</protein>
<evidence type="ECO:0000313" key="3">
    <source>
        <dbReference type="Proteomes" id="UP001165143"/>
    </source>
</evidence>
<sequence length="165" mass="16185">MSRTAKAKGIVALAVGAAAVVAGVPALAGAATTDSHRAAPPTVTIDFTGTNSASGAANAIGAGFGGTATAKDATGAQVATVYDQCTKDAISVDSATAFCTADLVFTDGDQVTFTAVVPIDNPLTAKYPKKFDGVVTGGTGAYKGLAGAVHVTNTALAVYELSWDA</sequence>
<evidence type="ECO:0000256" key="1">
    <source>
        <dbReference type="SAM" id="SignalP"/>
    </source>
</evidence>
<dbReference type="EMBL" id="BSRX01000055">
    <property type="protein sequence ID" value="GLW58621.1"/>
    <property type="molecule type" value="Genomic_DNA"/>
</dbReference>
<reference evidence="2" key="1">
    <citation type="submission" date="2023-02" db="EMBL/GenBank/DDBJ databases">
        <title>Kitasatospora phosalacinea NBRC 14362.</title>
        <authorList>
            <person name="Ichikawa N."/>
            <person name="Sato H."/>
            <person name="Tonouchi N."/>
        </authorList>
    </citation>
    <scope>NUCLEOTIDE SEQUENCE</scope>
    <source>
        <strain evidence="2">NBRC 14362</strain>
    </source>
</reference>
<feature type="chain" id="PRO_5040819873" evidence="1">
    <location>
        <begin position="31"/>
        <end position="165"/>
    </location>
</feature>
<dbReference type="AlphaFoldDB" id="A0A9W6PPN5"/>
<accession>A0A9W6PPN5</accession>
<name>A0A9W6PPN5_9ACTN</name>
<dbReference type="Proteomes" id="UP001165143">
    <property type="component" value="Unassembled WGS sequence"/>
</dbReference>
<keyword evidence="1" id="KW-0732">Signal</keyword>
<organism evidence="2 3">
    <name type="scientific">Kitasatospora phosalacinea</name>
    <dbReference type="NCBI Taxonomy" id="2065"/>
    <lineage>
        <taxon>Bacteria</taxon>
        <taxon>Bacillati</taxon>
        <taxon>Actinomycetota</taxon>
        <taxon>Actinomycetes</taxon>
        <taxon>Kitasatosporales</taxon>
        <taxon>Streptomycetaceae</taxon>
        <taxon>Kitasatospora</taxon>
    </lineage>
</organism>
<evidence type="ECO:0000313" key="2">
    <source>
        <dbReference type="EMBL" id="GLW58621.1"/>
    </source>
</evidence>
<feature type="signal peptide" evidence="1">
    <location>
        <begin position="1"/>
        <end position="30"/>
    </location>
</feature>
<proteinExistence type="predicted"/>